<keyword evidence="4" id="KW-1185">Reference proteome</keyword>
<dbReference type="GO" id="GO:0015074">
    <property type="term" value="P:DNA integration"/>
    <property type="evidence" value="ECO:0007669"/>
    <property type="project" value="InterPro"/>
</dbReference>
<dbReference type="Gene3D" id="3.30.420.10">
    <property type="entry name" value="Ribonuclease H-like superfamily/Ribonuclease H"/>
    <property type="match status" value="1"/>
</dbReference>
<feature type="domain" description="Integrase catalytic" evidence="2">
    <location>
        <begin position="108"/>
        <end position="270"/>
    </location>
</feature>
<dbReference type="PANTHER" id="PTHR46889">
    <property type="entry name" value="TRANSPOSASE INSF FOR INSERTION SEQUENCE IS3B-RELATED"/>
    <property type="match status" value="1"/>
</dbReference>
<dbReference type="Proteomes" id="UP000005324">
    <property type="component" value="Unassembled WGS sequence"/>
</dbReference>
<evidence type="ECO:0000256" key="1">
    <source>
        <dbReference type="SAM" id="MobiDB-lite"/>
    </source>
</evidence>
<dbReference type="SUPFAM" id="SSF53098">
    <property type="entry name" value="Ribonuclease H-like"/>
    <property type="match status" value="1"/>
</dbReference>
<dbReference type="InterPro" id="IPR001584">
    <property type="entry name" value="Integrase_cat-core"/>
</dbReference>
<dbReference type="EMBL" id="ADVL01000657">
    <property type="protein sequence ID" value="EFH10517.1"/>
    <property type="molecule type" value="Genomic_DNA"/>
</dbReference>
<dbReference type="PANTHER" id="PTHR46889:SF4">
    <property type="entry name" value="TRANSPOSASE INSO FOR INSERTION SEQUENCE ELEMENT IS911B-RELATED"/>
    <property type="match status" value="1"/>
</dbReference>
<sequence>MDTPRLETEVSKMPKFRVPCPPAFRRQMVELVRSGRTPEELSREFEPTAQSIWNGVRQAEGTAMARKRMARLMRGAGLRGVSRRRFPTTTQREPGHSPANALVGRDFRAAGPNRLWVADITDVPTAAGFLFLAVVLDVWSRRIVGWTMATDLRTRWVLNALDMAVTARKPTDVMHHSDQGSQSTSVAFGCGCKEAGARPSTGSVGDAYDNAMAEAFLATLEGELLDRRSFRSQAEARMAVFAFIEGFYNPARRHSALGYLSPIEYGARAMAENDGPLPANRPRKRGNFNSSFA</sequence>
<dbReference type="HOGENOM" id="CLU_027402_4_1_5"/>
<dbReference type="InterPro" id="IPR036397">
    <property type="entry name" value="RNaseH_sf"/>
</dbReference>
<dbReference type="InterPro" id="IPR048020">
    <property type="entry name" value="Transpos_IS3"/>
</dbReference>
<dbReference type="InterPro" id="IPR012337">
    <property type="entry name" value="RNaseH-like_sf"/>
</dbReference>
<reference evidence="3 4" key="1">
    <citation type="submission" date="2010-04" db="EMBL/GenBank/DDBJ databases">
        <authorList>
            <person name="Qin X."/>
            <person name="Bachman B."/>
            <person name="Battles P."/>
            <person name="Bell A."/>
            <person name="Bess C."/>
            <person name="Bickham C."/>
            <person name="Chaboub L."/>
            <person name="Chen D."/>
            <person name="Coyle M."/>
            <person name="Deiros D.R."/>
            <person name="Dinh H."/>
            <person name="Forbes L."/>
            <person name="Fowler G."/>
            <person name="Francisco L."/>
            <person name="Fu Q."/>
            <person name="Gubbala S."/>
            <person name="Hale W."/>
            <person name="Han Y."/>
            <person name="Hemphill L."/>
            <person name="Highlander S.K."/>
            <person name="Hirani K."/>
            <person name="Hogues M."/>
            <person name="Jackson L."/>
            <person name="Jakkamsetti A."/>
            <person name="Javaid M."/>
            <person name="Jiang H."/>
            <person name="Korchina V."/>
            <person name="Kovar C."/>
            <person name="Lara F."/>
            <person name="Lee S."/>
            <person name="Mata R."/>
            <person name="Mathew T."/>
            <person name="Moen C."/>
            <person name="Morales K."/>
            <person name="Munidasa M."/>
            <person name="Nazareth L."/>
            <person name="Ngo R."/>
            <person name="Nguyen L."/>
            <person name="Okwuonu G."/>
            <person name="Ongeri F."/>
            <person name="Patil S."/>
            <person name="Petrosino J."/>
            <person name="Pham C."/>
            <person name="Pham P."/>
            <person name="Pu L.-L."/>
            <person name="Puazo M."/>
            <person name="Raj R."/>
            <person name="Reid J."/>
            <person name="Rouhana J."/>
            <person name="Saada N."/>
            <person name="Shang Y."/>
            <person name="Simmons D."/>
            <person name="Thornton R."/>
            <person name="Warren J."/>
            <person name="Weissenberger G."/>
            <person name="Zhang J."/>
            <person name="Zhang L."/>
            <person name="Zhou C."/>
            <person name="Zhu D."/>
            <person name="Muzny D."/>
            <person name="Worley K."/>
            <person name="Gibbs R."/>
        </authorList>
    </citation>
    <scope>NUCLEOTIDE SEQUENCE [LARGE SCALE GENOMIC DNA]</scope>
    <source>
        <strain evidence="3 4">ATCC 49957</strain>
    </source>
</reference>
<name>D5RQ59_9PROT</name>
<evidence type="ECO:0000313" key="4">
    <source>
        <dbReference type="Proteomes" id="UP000005324"/>
    </source>
</evidence>
<dbReference type="NCBIfam" id="NF033516">
    <property type="entry name" value="transpos_IS3"/>
    <property type="match status" value="1"/>
</dbReference>
<dbReference type="InterPro" id="IPR050900">
    <property type="entry name" value="Transposase_IS3/IS150/IS904"/>
</dbReference>
<organism evidence="3 4">
    <name type="scientific">Pseudoroseomonas cervicalis ATCC 49957</name>
    <dbReference type="NCBI Taxonomy" id="525371"/>
    <lineage>
        <taxon>Bacteria</taxon>
        <taxon>Pseudomonadati</taxon>
        <taxon>Pseudomonadota</taxon>
        <taxon>Alphaproteobacteria</taxon>
        <taxon>Acetobacterales</taxon>
        <taxon>Roseomonadaceae</taxon>
        <taxon>Roseomonas</taxon>
    </lineage>
</organism>
<accession>D5RQ59</accession>
<dbReference type="GO" id="GO:0003676">
    <property type="term" value="F:nucleic acid binding"/>
    <property type="evidence" value="ECO:0007669"/>
    <property type="project" value="InterPro"/>
</dbReference>
<comment type="caution">
    <text evidence="3">The sequence shown here is derived from an EMBL/GenBank/DDBJ whole genome shotgun (WGS) entry which is preliminary data.</text>
</comment>
<dbReference type="Pfam" id="PF00665">
    <property type="entry name" value="rve"/>
    <property type="match status" value="1"/>
</dbReference>
<protein>
    <submittedName>
        <fullName evidence="3">Integrase core domain protein</fullName>
    </submittedName>
</protein>
<evidence type="ECO:0000313" key="3">
    <source>
        <dbReference type="EMBL" id="EFH10517.1"/>
    </source>
</evidence>
<gene>
    <name evidence="3" type="ORF">HMPREF0731_3221</name>
</gene>
<feature type="region of interest" description="Disordered" evidence="1">
    <location>
        <begin position="273"/>
        <end position="293"/>
    </location>
</feature>
<proteinExistence type="predicted"/>
<dbReference type="PROSITE" id="PS50994">
    <property type="entry name" value="INTEGRASE"/>
    <property type="match status" value="1"/>
</dbReference>
<dbReference type="AlphaFoldDB" id="D5RQ59"/>
<dbReference type="Pfam" id="PF13333">
    <property type="entry name" value="rve_2"/>
    <property type="match status" value="1"/>
</dbReference>
<evidence type="ECO:0000259" key="2">
    <source>
        <dbReference type="PROSITE" id="PS50994"/>
    </source>
</evidence>